<dbReference type="EMBL" id="AGBW02012180">
    <property type="protein sequence ID" value="OWR45499.1"/>
    <property type="molecule type" value="Genomic_DNA"/>
</dbReference>
<sequence length="189" mass="20771">MRTSPSDGTLDAGDGSRNIEFYHGRVHHKASLARRGRIKVYRHSANKSRQINKCRVGRRHIDSSCAALERGRRQGGRGARGAEAELVIKVRNGRRRKTAQCRASISVPESPRQPAAADATNTSLPTNTPRRFLSAHYPDALPSIISSAGDLPPYRPSSLVRATRWRQSYESRAVDGQLTCSNVDGVTVT</sequence>
<gene>
    <name evidence="2" type="ORF">KGM_209611</name>
</gene>
<keyword evidence="3" id="KW-1185">Reference proteome</keyword>
<evidence type="ECO:0000313" key="3">
    <source>
        <dbReference type="Proteomes" id="UP000007151"/>
    </source>
</evidence>
<dbReference type="AlphaFoldDB" id="A0A212EVJ4"/>
<dbReference type="InParanoid" id="A0A212EVJ4"/>
<dbReference type="KEGG" id="dpl:KGM_209611"/>
<name>A0A212EVJ4_DANPL</name>
<accession>A0A212EVJ4</accession>
<proteinExistence type="predicted"/>
<organism evidence="2 3">
    <name type="scientific">Danaus plexippus plexippus</name>
    <dbReference type="NCBI Taxonomy" id="278856"/>
    <lineage>
        <taxon>Eukaryota</taxon>
        <taxon>Metazoa</taxon>
        <taxon>Ecdysozoa</taxon>
        <taxon>Arthropoda</taxon>
        <taxon>Hexapoda</taxon>
        <taxon>Insecta</taxon>
        <taxon>Pterygota</taxon>
        <taxon>Neoptera</taxon>
        <taxon>Endopterygota</taxon>
        <taxon>Lepidoptera</taxon>
        <taxon>Glossata</taxon>
        <taxon>Ditrysia</taxon>
        <taxon>Papilionoidea</taxon>
        <taxon>Nymphalidae</taxon>
        <taxon>Danainae</taxon>
        <taxon>Danaini</taxon>
        <taxon>Danaina</taxon>
        <taxon>Danaus</taxon>
        <taxon>Danaus</taxon>
    </lineage>
</organism>
<feature type="compositionally biased region" description="Polar residues" evidence="1">
    <location>
        <begin position="119"/>
        <end position="129"/>
    </location>
</feature>
<protein>
    <submittedName>
        <fullName evidence="2">Uncharacterized protein</fullName>
    </submittedName>
</protein>
<feature type="region of interest" description="Disordered" evidence="1">
    <location>
        <begin position="97"/>
        <end position="133"/>
    </location>
</feature>
<evidence type="ECO:0000256" key="1">
    <source>
        <dbReference type="SAM" id="MobiDB-lite"/>
    </source>
</evidence>
<evidence type="ECO:0000313" key="2">
    <source>
        <dbReference type="EMBL" id="OWR45499.1"/>
    </source>
</evidence>
<comment type="caution">
    <text evidence="2">The sequence shown here is derived from an EMBL/GenBank/DDBJ whole genome shotgun (WGS) entry which is preliminary data.</text>
</comment>
<reference evidence="2 3" key="1">
    <citation type="journal article" date="2011" name="Cell">
        <title>The monarch butterfly genome yields insights into long-distance migration.</title>
        <authorList>
            <person name="Zhan S."/>
            <person name="Merlin C."/>
            <person name="Boore J.L."/>
            <person name="Reppert S.M."/>
        </authorList>
    </citation>
    <scope>NUCLEOTIDE SEQUENCE [LARGE SCALE GENOMIC DNA]</scope>
    <source>
        <strain evidence="2">F-2</strain>
    </source>
</reference>
<dbReference type="Proteomes" id="UP000007151">
    <property type="component" value="Unassembled WGS sequence"/>
</dbReference>